<keyword evidence="2" id="KW-0597">Phosphoprotein</keyword>
<evidence type="ECO:0000256" key="3">
    <source>
        <dbReference type="ARBA" id="ARBA00022598"/>
    </source>
</evidence>
<evidence type="ECO:0000259" key="6">
    <source>
        <dbReference type="PROSITE" id="PS50075"/>
    </source>
</evidence>
<proteinExistence type="inferred from homology"/>
<dbReference type="Gene3D" id="1.10.1200.10">
    <property type="entry name" value="ACP-like"/>
    <property type="match status" value="2"/>
</dbReference>
<dbReference type="InterPro" id="IPR020806">
    <property type="entry name" value="PKS_PP-bd"/>
</dbReference>
<evidence type="ECO:0000256" key="2">
    <source>
        <dbReference type="ARBA" id="ARBA00022553"/>
    </source>
</evidence>
<keyword evidence="3" id="KW-0436">Ligase</keyword>
<feature type="domain" description="Carrier" evidence="6">
    <location>
        <begin position="1532"/>
        <end position="1607"/>
    </location>
</feature>
<dbReference type="Gene3D" id="3.40.50.12780">
    <property type="entry name" value="N-terminal domain of ligase-like"/>
    <property type="match status" value="2"/>
</dbReference>
<dbReference type="SUPFAM" id="SSF56801">
    <property type="entry name" value="Acetyl-CoA synthetase-like"/>
    <property type="match status" value="2"/>
</dbReference>
<dbReference type="CDD" id="cd19537">
    <property type="entry name" value="C_NRPS-like"/>
    <property type="match status" value="1"/>
</dbReference>
<dbReference type="GO" id="GO:0005737">
    <property type="term" value="C:cytoplasm"/>
    <property type="evidence" value="ECO:0007669"/>
    <property type="project" value="TreeGrafter"/>
</dbReference>
<dbReference type="Pfam" id="PF00668">
    <property type="entry name" value="Condensation"/>
    <property type="match status" value="2"/>
</dbReference>
<dbReference type="SUPFAM" id="SSF47336">
    <property type="entry name" value="ACP-like"/>
    <property type="match status" value="2"/>
</dbReference>
<dbReference type="PROSITE" id="PS50075">
    <property type="entry name" value="CARRIER"/>
    <property type="match status" value="2"/>
</dbReference>
<dbReference type="InterPro" id="IPR001242">
    <property type="entry name" value="Condensation_dom"/>
</dbReference>
<sequence length="2079" mass="223951">MTIRRRLTLLGLFLQVCKHHPHNTAVQDGDQSLSYSELDARSSELAHRLQKAGARAGQVIPIVTNSCLHMVVGMLAILKAGATYVPIDREQWPRERIENVLTQVGAELIVYTGRDLDLSASAINADQRYASQREFMPTEGCADLVAIIFTSGTTGKPKGVMVREESLARFVVTPKFNYDVAPGDRVLLVLSVAFDACMGTLFSTICNGGTVVLADRSNVQQRARQCSILVATPSILEALEPPSSQSDYPILDRIVLGGETASCKLLETWAVLQRQIWIAYGPTEATCATLTGLVETCPQTGAFRPTILGSVIDGAEVTIVDQDGNDIDALNQEGELLISGSGLAAGYWNDECRTSEKFILHNGKRSYKTGDLVKWTAVGEGQKAVDFCGRADRTVKIRGFLVNLDLDVDAGIMGLEHSLKAVHSVRIGTKLCTAVSPPPSDLEGLKSRWRAKAPAYLVPDLILGLETLPTTPNGKLDPRRLRKLLQDSMPTANGGATEPDLDPESLSDVVLKGMSQIIDVPAASIDVTQSFVSQGVHSLAAAMLASHCRKYGFSVSVLDMLTAPSIRSVLESAEAMQAVRAERYNACYSSREAPLTTLQKELVYGTAQDAATNVVQHMATYRSDDIPRLRAAWQAVAAVEPLFRTTFDMDALTQRVLDEAPFEWQEHEVRSQGEVEERTAEAARAVGLGSGFAVLHCEGGEESIVVWSTHHALIDGFSASLLLNKVAAALAGRAVEPSPPFSLAVDGLRRAAERVALEADVFWRQQQRAFPGAAGDILLPPPAAPPAGPGHAEHSIQTELDAAMLGRGAQAAGATPAAVHCAAWALTLASYANADTVVFGAVLSARSLAFEGAESVVGPLISTQPLHVRIERDAGAGAMVREVHRSIQTLARLQAAERKGEPVHFASAIAIQYSSPALDEAAVQPLRPPVVKESTNIPLNVLVEGDGRVRFLYRSDLFAEDHIAHMAAVYTNVLRALALPGATVRRCLDARLGPDVSDMLLAVGNHRSPMTYVTERGRNLATAIKEAARANADRVAVEKAVAKLTYAELMAAANKVAAVTEKITQPGDVICVVADRSINWIVGAVAVFMAGCCYCPLDAAHSVEYRAELLRMSGAKLLLCPDSARLCEPMPDGPVALAVEQILVDGTEPKRTPPRLQSSLAPAYMCFTSGSTGKPKGVICNHGGLTALHSKPECRLHASPGVRIAQFLATGFDCCVQEITAALSHGATLVLRKDPDDPFSHLGDVDVALVTPSVAAELDPAEYGNIKYVRPSRPMQRWRSADIFPPLQFYMLGEPLQQVTLDKWAQGRTAYNLYGPTEGTVGNTLKRLTPGEPVSVGRPMPGTRVYVLDDHMALQPPGVMGNVFVAGAQVSRGYVNMADATAREFVPDPFCPDRADERMYRTGDLGYWGPGGDLYVCGRRDRQVKLRGFRVNLDDVAAVALREMPAVRKAFVTKHRGRLVLWIEPARVDTAELARRLGAALPAHAQPKTITALERLPVSANGKLDAVALAAAQPAGAEWTGGGRTRAPWAPTRFEALVAQQWRQLLDLGPDVAVAPDDDFTALGGHSVLQLSLAARLRRVCRVPISVRDVIHAPSLQELARVVQARCQQPDAPRQPARPEPLGDAGALSPPEHEWWLRYTHASVRSAFNVPFTAALAPSVDGRRLSFALAIVLNRHRVLRSRFVQPAGAPVRREFANEPIAVAVVNSIDTAAFVNEPFDLNRGPLVRAAVSPTLLAVNVAHIVCDLTALDTLLAETATLYNGGTLHPLQREYFDATAWTQQPSPDDDLESTSWWTANLSGLQLHRPDDEQPPRSGRGTSLLQVLPAYLYAAIADLTTGTGGSGGGFSLHGLTLHQLGLAISGAVLHTLCRRSDVVLGAPYHNRAAADDADLVGLFLQPLPVRVRPPAAASAGSSPCTSADVLRAVQRASQGSLAHALPWPRLLDRLGLPFESARQQLFDCVVTFHDDRRAAAAFAVPGAHPLRDVWAEGAKFALLFEWHALPDRLSLRLEYDSDVLPEALVRIVQVLVQRAAEGLVLDLEGGYEALLAELGELLSRECGERGIRVDEVHEIALRFLRGV</sequence>
<evidence type="ECO:0000313" key="8">
    <source>
        <dbReference type="Proteomes" id="UP000325902"/>
    </source>
</evidence>
<dbReference type="EMBL" id="VCHE01000035">
    <property type="protein sequence ID" value="KAB2575199.1"/>
    <property type="molecule type" value="Genomic_DNA"/>
</dbReference>
<name>A0A5N5DBT5_9PEZI</name>
<protein>
    <submittedName>
        <fullName evidence="7">Nonribosomal peptide synthetase gliP</fullName>
    </submittedName>
</protein>
<dbReference type="InterPro" id="IPR009081">
    <property type="entry name" value="PP-bd_ACP"/>
</dbReference>
<accession>A0A5N5DBT5</accession>
<dbReference type="SUPFAM" id="SSF52777">
    <property type="entry name" value="CoA-dependent acyltransferases"/>
    <property type="match status" value="4"/>
</dbReference>
<keyword evidence="8" id="KW-1185">Reference proteome</keyword>
<dbReference type="GO" id="GO:0031177">
    <property type="term" value="F:phosphopantetheine binding"/>
    <property type="evidence" value="ECO:0007669"/>
    <property type="project" value="InterPro"/>
</dbReference>
<dbReference type="InterPro" id="IPR000873">
    <property type="entry name" value="AMP-dep_synth/lig_dom"/>
</dbReference>
<evidence type="ECO:0000256" key="5">
    <source>
        <dbReference type="SAM" id="SignalP"/>
    </source>
</evidence>
<dbReference type="InterPro" id="IPR045851">
    <property type="entry name" value="AMP-bd_C_sf"/>
</dbReference>
<dbReference type="GO" id="GO:0043041">
    <property type="term" value="P:amino acid activation for nonribosomal peptide biosynthetic process"/>
    <property type="evidence" value="ECO:0007669"/>
    <property type="project" value="TreeGrafter"/>
</dbReference>
<organism evidence="7 8">
    <name type="scientific">Lasiodiplodia theobromae</name>
    <dbReference type="NCBI Taxonomy" id="45133"/>
    <lineage>
        <taxon>Eukaryota</taxon>
        <taxon>Fungi</taxon>
        <taxon>Dikarya</taxon>
        <taxon>Ascomycota</taxon>
        <taxon>Pezizomycotina</taxon>
        <taxon>Dothideomycetes</taxon>
        <taxon>Dothideomycetes incertae sedis</taxon>
        <taxon>Botryosphaeriales</taxon>
        <taxon>Botryosphaeriaceae</taxon>
        <taxon>Lasiodiplodia</taxon>
    </lineage>
</organism>
<dbReference type="Pfam" id="PF00550">
    <property type="entry name" value="PP-binding"/>
    <property type="match status" value="2"/>
</dbReference>
<feature type="chain" id="PRO_5024865617" evidence="5">
    <location>
        <begin position="20"/>
        <end position="2079"/>
    </location>
</feature>
<comment type="similarity">
    <text evidence="4">Belongs to the NRP synthetase family.</text>
</comment>
<evidence type="ECO:0000256" key="4">
    <source>
        <dbReference type="ARBA" id="ARBA00029454"/>
    </source>
</evidence>
<gene>
    <name evidence="7" type="primary">gliP</name>
    <name evidence="7" type="ORF">DBV05_g6167</name>
</gene>
<dbReference type="SMART" id="SM00823">
    <property type="entry name" value="PKS_PP"/>
    <property type="match status" value="2"/>
</dbReference>
<reference evidence="7 8" key="1">
    <citation type="journal article" date="2019" name="Sci. Rep.">
        <title>A multi-omics analysis of the grapevine pathogen Lasiodiplodia theobromae reveals that temperature affects the expression of virulence- and pathogenicity-related genes.</title>
        <authorList>
            <person name="Felix C."/>
            <person name="Meneses R."/>
            <person name="Goncalves M.F.M."/>
            <person name="Tilleman L."/>
            <person name="Duarte A.S."/>
            <person name="Jorrin-Novo J.V."/>
            <person name="Van de Peer Y."/>
            <person name="Deforce D."/>
            <person name="Van Nieuwerburgh F."/>
            <person name="Esteves A.C."/>
            <person name="Alves A."/>
        </authorList>
    </citation>
    <scope>NUCLEOTIDE SEQUENCE [LARGE SCALE GENOMIC DNA]</scope>
    <source>
        <strain evidence="7 8">LA-SOL3</strain>
    </source>
</reference>
<dbReference type="GO" id="GO:0044550">
    <property type="term" value="P:secondary metabolite biosynthetic process"/>
    <property type="evidence" value="ECO:0007669"/>
    <property type="project" value="TreeGrafter"/>
</dbReference>
<dbReference type="Gene3D" id="3.30.559.30">
    <property type="entry name" value="Nonribosomal peptide synthetase, condensation domain"/>
    <property type="match status" value="2"/>
</dbReference>
<keyword evidence="1" id="KW-0596">Phosphopantetheine</keyword>
<dbReference type="InterPro" id="IPR020845">
    <property type="entry name" value="AMP-binding_CS"/>
</dbReference>
<dbReference type="PANTHER" id="PTHR45527">
    <property type="entry name" value="NONRIBOSOMAL PEPTIDE SYNTHETASE"/>
    <property type="match status" value="1"/>
</dbReference>
<dbReference type="Gene3D" id="3.30.559.10">
    <property type="entry name" value="Chloramphenicol acetyltransferase-like domain"/>
    <property type="match status" value="2"/>
</dbReference>
<feature type="signal peptide" evidence="5">
    <location>
        <begin position="1"/>
        <end position="19"/>
    </location>
</feature>
<dbReference type="Pfam" id="PF00501">
    <property type="entry name" value="AMP-binding"/>
    <property type="match status" value="2"/>
</dbReference>
<dbReference type="Proteomes" id="UP000325902">
    <property type="component" value="Unassembled WGS sequence"/>
</dbReference>
<evidence type="ECO:0000313" key="7">
    <source>
        <dbReference type="EMBL" id="KAB2575199.1"/>
    </source>
</evidence>
<keyword evidence="5" id="KW-0732">Signal</keyword>
<evidence type="ECO:0000256" key="1">
    <source>
        <dbReference type="ARBA" id="ARBA00022450"/>
    </source>
</evidence>
<dbReference type="PROSITE" id="PS00455">
    <property type="entry name" value="AMP_BINDING"/>
    <property type="match status" value="2"/>
</dbReference>
<dbReference type="GO" id="GO:0016874">
    <property type="term" value="F:ligase activity"/>
    <property type="evidence" value="ECO:0007669"/>
    <property type="project" value="UniProtKB-KW"/>
</dbReference>
<feature type="domain" description="Carrier" evidence="6">
    <location>
        <begin position="504"/>
        <end position="577"/>
    </location>
</feature>
<dbReference type="Gene3D" id="3.30.300.30">
    <property type="match status" value="2"/>
</dbReference>
<dbReference type="InterPro" id="IPR036736">
    <property type="entry name" value="ACP-like_sf"/>
</dbReference>
<dbReference type="PANTHER" id="PTHR45527:SF11">
    <property type="entry name" value="NONRIBOSOMAL PEPTIDE SYNTHETASE 5"/>
    <property type="match status" value="1"/>
</dbReference>
<dbReference type="InterPro" id="IPR023213">
    <property type="entry name" value="CAT-like_dom_sf"/>
</dbReference>
<dbReference type="InterPro" id="IPR042099">
    <property type="entry name" value="ANL_N_sf"/>
</dbReference>
<comment type="caution">
    <text evidence="7">The sequence shown here is derived from an EMBL/GenBank/DDBJ whole genome shotgun (WGS) entry which is preliminary data.</text>
</comment>
<dbReference type="OrthoDB" id="416786at2759"/>